<comment type="caution">
    <text evidence="1">The sequence shown here is derived from an EMBL/GenBank/DDBJ whole genome shotgun (WGS) entry which is preliminary data.</text>
</comment>
<sequence>MLLRSKKLTFEYLGKDKVIFQSLKSQFFNEKEDDFSGGRQYKYIGTDAFFSGCYLIVDVNQSRQQKGQSFASASLCYADTVQAF</sequence>
<organism evidence="1 2">
    <name type="scientific">Brachionus plicatilis</name>
    <name type="common">Marine rotifer</name>
    <name type="synonym">Brachionus muelleri</name>
    <dbReference type="NCBI Taxonomy" id="10195"/>
    <lineage>
        <taxon>Eukaryota</taxon>
        <taxon>Metazoa</taxon>
        <taxon>Spiralia</taxon>
        <taxon>Gnathifera</taxon>
        <taxon>Rotifera</taxon>
        <taxon>Eurotatoria</taxon>
        <taxon>Monogononta</taxon>
        <taxon>Pseudotrocha</taxon>
        <taxon>Ploima</taxon>
        <taxon>Brachionidae</taxon>
        <taxon>Brachionus</taxon>
    </lineage>
</organism>
<name>A0A3M7PDI2_BRAPC</name>
<reference evidence="1 2" key="1">
    <citation type="journal article" date="2018" name="Sci. Rep.">
        <title>Genomic signatures of local adaptation to the degree of environmental predictability in rotifers.</title>
        <authorList>
            <person name="Franch-Gras L."/>
            <person name="Hahn C."/>
            <person name="Garcia-Roger E.M."/>
            <person name="Carmona M.J."/>
            <person name="Serra M."/>
            <person name="Gomez A."/>
        </authorList>
    </citation>
    <scope>NUCLEOTIDE SEQUENCE [LARGE SCALE GENOMIC DNA]</scope>
    <source>
        <strain evidence="1">HYR1</strain>
    </source>
</reference>
<accession>A0A3M7PDI2</accession>
<keyword evidence="2" id="KW-1185">Reference proteome</keyword>
<dbReference type="EMBL" id="REGN01011908">
    <property type="protein sequence ID" value="RMZ96787.1"/>
    <property type="molecule type" value="Genomic_DNA"/>
</dbReference>
<protein>
    <submittedName>
        <fullName evidence="1">Uncharacterized protein</fullName>
    </submittedName>
</protein>
<gene>
    <name evidence="1" type="ORF">BpHYR1_020820</name>
</gene>
<dbReference type="Proteomes" id="UP000276133">
    <property type="component" value="Unassembled WGS sequence"/>
</dbReference>
<evidence type="ECO:0000313" key="1">
    <source>
        <dbReference type="EMBL" id="RMZ96787.1"/>
    </source>
</evidence>
<dbReference type="AlphaFoldDB" id="A0A3M7PDI2"/>
<evidence type="ECO:0000313" key="2">
    <source>
        <dbReference type="Proteomes" id="UP000276133"/>
    </source>
</evidence>
<proteinExistence type="predicted"/>